<evidence type="ECO:0000313" key="3">
    <source>
        <dbReference type="Proteomes" id="UP000593579"/>
    </source>
</evidence>
<dbReference type="SUPFAM" id="SSF53098">
    <property type="entry name" value="Ribonuclease H-like"/>
    <property type="match status" value="1"/>
</dbReference>
<evidence type="ECO:0000313" key="2">
    <source>
        <dbReference type="EMBL" id="MBA0753655.1"/>
    </source>
</evidence>
<dbReference type="Gene3D" id="3.30.420.10">
    <property type="entry name" value="Ribonuclease H-like superfamily/Ribonuclease H"/>
    <property type="match status" value="1"/>
</dbReference>
<gene>
    <name evidence="2" type="ORF">Gogos_021363</name>
</gene>
<name>A0A7J9CZD9_GOSGO</name>
<dbReference type="InterPro" id="IPR052929">
    <property type="entry name" value="RNase_H-like_EbsB-rel"/>
</dbReference>
<reference evidence="2 3" key="1">
    <citation type="journal article" date="2019" name="Genome Biol. Evol.">
        <title>Insights into the evolution of the New World diploid cottons (Gossypium, subgenus Houzingenia) based on genome sequencing.</title>
        <authorList>
            <person name="Grover C.E."/>
            <person name="Arick M.A. 2nd"/>
            <person name="Thrash A."/>
            <person name="Conover J.L."/>
            <person name="Sanders W.S."/>
            <person name="Peterson D.G."/>
            <person name="Frelichowski J.E."/>
            <person name="Scheffler J.A."/>
            <person name="Scheffler B.E."/>
            <person name="Wendel J.F."/>
        </authorList>
    </citation>
    <scope>NUCLEOTIDE SEQUENCE [LARGE SCALE GENOMIC DNA]</scope>
    <source>
        <strain evidence="2">5</strain>
        <tissue evidence="2">Leaf</tissue>
    </source>
</reference>
<dbReference type="InterPro" id="IPR012337">
    <property type="entry name" value="RNaseH-like_sf"/>
</dbReference>
<dbReference type="CDD" id="cd06222">
    <property type="entry name" value="RNase_H_like"/>
    <property type="match status" value="1"/>
</dbReference>
<keyword evidence="3" id="KW-1185">Reference proteome</keyword>
<dbReference type="Pfam" id="PF13456">
    <property type="entry name" value="RVT_3"/>
    <property type="match status" value="1"/>
</dbReference>
<comment type="caution">
    <text evidence="2">The sequence shown here is derived from an EMBL/GenBank/DDBJ whole genome shotgun (WGS) entry which is preliminary data.</text>
</comment>
<protein>
    <recommendedName>
        <fullName evidence="1">RNase H type-1 domain-containing protein</fullName>
    </recommendedName>
</protein>
<dbReference type="GO" id="GO:0004523">
    <property type="term" value="F:RNA-DNA hybrid ribonuclease activity"/>
    <property type="evidence" value="ECO:0007669"/>
    <property type="project" value="InterPro"/>
</dbReference>
<dbReference type="Proteomes" id="UP000593579">
    <property type="component" value="Unassembled WGS sequence"/>
</dbReference>
<dbReference type="PANTHER" id="PTHR47074">
    <property type="entry name" value="BNAC02G40300D PROTEIN"/>
    <property type="match status" value="1"/>
</dbReference>
<evidence type="ECO:0000259" key="1">
    <source>
        <dbReference type="Pfam" id="PF13456"/>
    </source>
</evidence>
<dbReference type="PANTHER" id="PTHR47074:SF61">
    <property type="entry name" value="RNASE H TYPE-1 DOMAIN-CONTAINING PROTEIN"/>
    <property type="match status" value="1"/>
</dbReference>
<accession>A0A7J9CZD9</accession>
<dbReference type="InterPro" id="IPR036397">
    <property type="entry name" value="RNaseH_sf"/>
</dbReference>
<dbReference type="GO" id="GO:0003676">
    <property type="term" value="F:nucleic acid binding"/>
    <property type="evidence" value="ECO:0007669"/>
    <property type="project" value="InterPro"/>
</dbReference>
<dbReference type="OrthoDB" id="956065at2759"/>
<organism evidence="2 3">
    <name type="scientific">Gossypium gossypioides</name>
    <name type="common">Mexican cotton</name>
    <name type="synonym">Selera gossypioides</name>
    <dbReference type="NCBI Taxonomy" id="34282"/>
    <lineage>
        <taxon>Eukaryota</taxon>
        <taxon>Viridiplantae</taxon>
        <taxon>Streptophyta</taxon>
        <taxon>Embryophyta</taxon>
        <taxon>Tracheophyta</taxon>
        <taxon>Spermatophyta</taxon>
        <taxon>Magnoliopsida</taxon>
        <taxon>eudicotyledons</taxon>
        <taxon>Gunneridae</taxon>
        <taxon>Pentapetalae</taxon>
        <taxon>rosids</taxon>
        <taxon>malvids</taxon>
        <taxon>Malvales</taxon>
        <taxon>Malvaceae</taxon>
        <taxon>Malvoideae</taxon>
        <taxon>Gossypium</taxon>
    </lineage>
</organism>
<proteinExistence type="predicted"/>
<dbReference type="AlphaFoldDB" id="A0A7J9CZD9"/>
<feature type="domain" description="RNase H type-1" evidence="1">
    <location>
        <begin position="6"/>
        <end position="96"/>
    </location>
</feature>
<dbReference type="InterPro" id="IPR044730">
    <property type="entry name" value="RNase_H-like_dom_plant"/>
</dbReference>
<dbReference type="InterPro" id="IPR002156">
    <property type="entry name" value="RNaseH_domain"/>
</dbReference>
<dbReference type="EMBL" id="JABEZY010257336">
    <property type="protein sequence ID" value="MBA0753655.1"/>
    <property type="molecule type" value="Genomic_DNA"/>
</dbReference>
<sequence length="121" mass="13736">MGACTYPYSHVVDAFVAESRACERAIWFARELGFQHIQIEGDSLAIIKKLQLDSSNKSVLSPIIVDIKQNMGLFVYVTFHHVRRDANEAAHVLAREGCCLLEEWFWIEEAPELVERATVAD</sequence>